<keyword evidence="2" id="KW-0238">DNA-binding</keyword>
<dbReference type="InterPro" id="IPR054156">
    <property type="entry name" value="YxaF_TetR_C"/>
</dbReference>
<feature type="domain" description="Transcriptional regulator LmrA/YxaF-like C-terminal" evidence="5">
    <location>
        <begin position="68"/>
        <end position="166"/>
    </location>
</feature>
<evidence type="ECO:0000259" key="5">
    <source>
        <dbReference type="Pfam" id="PF21993"/>
    </source>
</evidence>
<dbReference type="SUPFAM" id="SSF46689">
    <property type="entry name" value="Homeodomain-like"/>
    <property type="match status" value="1"/>
</dbReference>
<evidence type="ECO:0000259" key="4">
    <source>
        <dbReference type="Pfam" id="PF00440"/>
    </source>
</evidence>
<evidence type="ECO:0000256" key="3">
    <source>
        <dbReference type="ARBA" id="ARBA00023163"/>
    </source>
</evidence>
<keyword evidence="1" id="KW-0805">Transcription regulation</keyword>
<comment type="caution">
    <text evidence="6">The sequence shown here is derived from an EMBL/GenBank/DDBJ whole genome shotgun (WGS) entry which is preliminary data.</text>
</comment>
<evidence type="ECO:0000256" key="2">
    <source>
        <dbReference type="ARBA" id="ARBA00023125"/>
    </source>
</evidence>
<dbReference type="Pfam" id="PF21993">
    <property type="entry name" value="TetR_C_13_2"/>
    <property type="match status" value="1"/>
</dbReference>
<reference evidence="6 7" key="1">
    <citation type="submission" date="2020-04" db="EMBL/GenBank/DDBJ databases">
        <title>Gordonia sp. nov. TBRC 11910.</title>
        <authorList>
            <person name="Suriyachadkun C."/>
        </authorList>
    </citation>
    <scope>NUCLEOTIDE SEQUENCE [LARGE SCALE GENOMIC DNA]</scope>
    <source>
        <strain evidence="6 7">TBRC 11910</strain>
    </source>
</reference>
<evidence type="ECO:0000313" key="7">
    <source>
        <dbReference type="Proteomes" id="UP000550729"/>
    </source>
</evidence>
<gene>
    <name evidence="6" type="ORF">HH308_05785</name>
</gene>
<dbReference type="PANTHER" id="PTHR47506">
    <property type="entry name" value="TRANSCRIPTIONAL REGULATORY PROTEIN"/>
    <property type="match status" value="1"/>
</dbReference>
<dbReference type="SUPFAM" id="SSF48498">
    <property type="entry name" value="Tetracyclin repressor-like, C-terminal domain"/>
    <property type="match status" value="1"/>
</dbReference>
<protein>
    <submittedName>
        <fullName evidence="6">TetR/AcrR family transcriptional regulator</fullName>
    </submittedName>
</protein>
<evidence type="ECO:0000256" key="1">
    <source>
        <dbReference type="ARBA" id="ARBA00023015"/>
    </source>
</evidence>
<dbReference type="EMBL" id="JABBNB010000005">
    <property type="protein sequence ID" value="NMO00725.1"/>
    <property type="molecule type" value="Genomic_DNA"/>
</dbReference>
<dbReference type="AlphaFoldDB" id="A0A848KV38"/>
<organism evidence="6 7">
    <name type="scientific">Gordonia asplenii</name>
    <dbReference type="NCBI Taxonomy" id="2725283"/>
    <lineage>
        <taxon>Bacteria</taxon>
        <taxon>Bacillati</taxon>
        <taxon>Actinomycetota</taxon>
        <taxon>Actinomycetes</taxon>
        <taxon>Mycobacteriales</taxon>
        <taxon>Gordoniaceae</taxon>
        <taxon>Gordonia</taxon>
    </lineage>
</organism>
<feature type="domain" description="HTH tetR-type" evidence="4">
    <location>
        <begin position="5"/>
        <end position="47"/>
    </location>
</feature>
<dbReference type="Proteomes" id="UP000550729">
    <property type="component" value="Unassembled WGS sequence"/>
</dbReference>
<dbReference type="GO" id="GO:0003677">
    <property type="term" value="F:DNA binding"/>
    <property type="evidence" value="ECO:0007669"/>
    <property type="project" value="UniProtKB-KW"/>
</dbReference>
<dbReference type="Gene3D" id="1.10.357.10">
    <property type="entry name" value="Tetracycline Repressor, domain 2"/>
    <property type="match status" value="1"/>
</dbReference>
<dbReference type="Pfam" id="PF00440">
    <property type="entry name" value="TetR_N"/>
    <property type="match status" value="1"/>
</dbReference>
<keyword evidence="7" id="KW-1185">Reference proteome</keyword>
<dbReference type="RefSeq" id="WP_170193471.1">
    <property type="nucleotide sequence ID" value="NZ_JABBNB010000005.1"/>
</dbReference>
<name>A0A848KV38_9ACTN</name>
<dbReference type="InterPro" id="IPR009057">
    <property type="entry name" value="Homeodomain-like_sf"/>
</dbReference>
<dbReference type="InterPro" id="IPR001647">
    <property type="entry name" value="HTH_TetR"/>
</dbReference>
<accession>A0A848KV38</accession>
<dbReference type="InterPro" id="IPR036271">
    <property type="entry name" value="Tet_transcr_reg_TetR-rel_C_sf"/>
</dbReference>
<dbReference type="PANTHER" id="PTHR47506:SF3">
    <property type="entry name" value="HTH-TYPE TRANSCRIPTIONAL REGULATOR LMRA"/>
    <property type="match status" value="1"/>
</dbReference>
<sequence length="180" mass="19090">MVISAADLIGRDGVSATSIGDVLAASKAPRGSIYHHFPRGKSELMVEAVRYAGEFMARRIAGRGTATPADTVADIGDVWRKMLIESDFEFGCPVLAGGLARNSEPAVADEAEEIFAEWIALIAARLARDGVPRERAQSLARLIIAAVEGAVGLCQTQRRVDPLDDVIVELQALCESAAAT</sequence>
<keyword evidence="3" id="KW-0804">Transcription</keyword>
<evidence type="ECO:0000313" key="6">
    <source>
        <dbReference type="EMBL" id="NMO00725.1"/>
    </source>
</evidence>
<proteinExistence type="predicted"/>